<dbReference type="CDD" id="cd23165">
    <property type="entry name" value="Prefoldin_4"/>
    <property type="match status" value="1"/>
</dbReference>
<gene>
    <name evidence="7" type="primary">LOC106472255</name>
</gene>
<dbReference type="GeneID" id="106472255"/>
<keyword evidence="6" id="KW-1185">Reference proteome</keyword>
<comment type="subunit">
    <text evidence="2 4">Heterohexamer of two PFD-alpha type and four PFD-beta type subunits.</text>
</comment>
<keyword evidence="5" id="KW-0175">Coiled coil</keyword>
<dbReference type="SUPFAM" id="SSF46579">
    <property type="entry name" value="Prefoldin"/>
    <property type="match status" value="1"/>
</dbReference>
<keyword evidence="3 4" id="KW-0143">Chaperone</keyword>
<proteinExistence type="inferred from homology"/>
<organism evidence="6 7">
    <name type="scientific">Limulus polyphemus</name>
    <name type="common">Atlantic horseshoe crab</name>
    <dbReference type="NCBI Taxonomy" id="6850"/>
    <lineage>
        <taxon>Eukaryota</taxon>
        <taxon>Metazoa</taxon>
        <taxon>Ecdysozoa</taxon>
        <taxon>Arthropoda</taxon>
        <taxon>Chelicerata</taxon>
        <taxon>Merostomata</taxon>
        <taxon>Xiphosura</taxon>
        <taxon>Limulidae</taxon>
        <taxon>Limulus</taxon>
    </lineage>
</organism>
<evidence type="ECO:0000256" key="5">
    <source>
        <dbReference type="SAM" id="Coils"/>
    </source>
</evidence>
<evidence type="ECO:0000256" key="1">
    <source>
        <dbReference type="ARBA" id="ARBA00008045"/>
    </source>
</evidence>
<name>A0ABM1BTF5_LIMPO</name>
<dbReference type="Proteomes" id="UP000694941">
    <property type="component" value="Unplaced"/>
</dbReference>
<dbReference type="PANTHER" id="PTHR21100">
    <property type="entry name" value="PREFOLDIN SUBUNIT 4"/>
    <property type="match status" value="1"/>
</dbReference>
<accession>A0ABM1BTF5</accession>
<evidence type="ECO:0000256" key="3">
    <source>
        <dbReference type="ARBA" id="ARBA00023186"/>
    </source>
</evidence>
<dbReference type="Pfam" id="PF01920">
    <property type="entry name" value="Prefoldin_2"/>
    <property type="match status" value="1"/>
</dbReference>
<protein>
    <recommendedName>
        <fullName evidence="4">Prefoldin subunit 4</fullName>
    </recommendedName>
</protein>
<dbReference type="InterPro" id="IPR002777">
    <property type="entry name" value="PFD_beta-like"/>
</dbReference>
<evidence type="ECO:0000256" key="2">
    <source>
        <dbReference type="ARBA" id="ARBA00011695"/>
    </source>
</evidence>
<feature type="coiled-coil region" evidence="5">
    <location>
        <begin position="24"/>
        <end position="54"/>
    </location>
</feature>
<dbReference type="PANTHER" id="PTHR21100:SF9">
    <property type="entry name" value="PREFOLDIN SUBUNIT 4"/>
    <property type="match status" value="1"/>
</dbReference>
<dbReference type="InterPro" id="IPR009053">
    <property type="entry name" value="Prefoldin"/>
</dbReference>
<dbReference type="InterPro" id="IPR016661">
    <property type="entry name" value="PFDN4"/>
</dbReference>
<comment type="function">
    <text evidence="4">Binds specifically to cytosolic chaperonin (c-CPN) and transfers target proteins to it. Binds to nascent polypeptide chain and promotes folding in an environment in which there are many competing pathways for nonnative proteins.</text>
</comment>
<sequence>MASTSSTFQPDPDVHVTFEDQQKINKFARENAKLEELNDELNVKKKELQNLEDAGDEMLMVEDDQPIPYMLGEVFVIMGQESATEMIEKNKKTIGDEMKSLQQQCDLVRQGMSELKVQLYAKFGNNINLEPDES</sequence>
<evidence type="ECO:0000313" key="7">
    <source>
        <dbReference type="RefSeq" id="XP_013788337.1"/>
    </source>
</evidence>
<evidence type="ECO:0000256" key="4">
    <source>
        <dbReference type="PIRNR" id="PIRNR016477"/>
    </source>
</evidence>
<evidence type="ECO:0000313" key="6">
    <source>
        <dbReference type="Proteomes" id="UP000694941"/>
    </source>
</evidence>
<comment type="similarity">
    <text evidence="1 4">Belongs to the prefoldin subunit beta family.</text>
</comment>
<dbReference type="Gene3D" id="1.10.287.370">
    <property type="match status" value="1"/>
</dbReference>
<reference evidence="7" key="1">
    <citation type="submission" date="2025-08" db="UniProtKB">
        <authorList>
            <consortium name="RefSeq"/>
        </authorList>
    </citation>
    <scope>IDENTIFICATION</scope>
    <source>
        <tissue evidence="7">Muscle</tissue>
    </source>
</reference>
<dbReference type="RefSeq" id="XP_013788337.1">
    <property type="nucleotide sequence ID" value="XM_013932883.1"/>
</dbReference>
<dbReference type="PIRSF" id="PIRSF016477">
    <property type="entry name" value="Prefoldin_subunit_4"/>
    <property type="match status" value="1"/>
</dbReference>